<dbReference type="OrthoDB" id="415590at2759"/>
<dbReference type="SUPFAM" id="SSF53613">
    <property type="entry name" value="Ribokinase-like"/>
    <property type="match status" value="1"/>
</dbReference>
<dbReference type="InterPro" id="IPR011877">
    <property type="entry name" value="Ribokinase"/>
</dbReference>
<evidence type="ECO:0000256" key="12">
    <source>
        <dbReference type="HAMAP-Rule" id="MF_03215"/>
    </source>
</evidence>
<evidence type="ECO:0000256" key="11">
    <source>
        <dbReference type="ARBA" id="ARBA00023277"/>
    </source>
</evidence>
<comment type="similarity">
    <text evidence="12">Belongs to the carbohydrate kinase PfkB family. Ribokinase subfamily.</text>
</comment>
<dbReference type="Gene3D" id="3.40.1190.20">
    <property type="match status" value="1"/>
</dbReference>
<feature type="domain" description="Carbohydrate kinase PfkB" evidence="13">
    <location>
        <begin position="1"/>
        <end position="328"/>
    </location>
</feature>
<evidence type="ECO:0000259" key="13">
    <source>
        <dbReference type="Pfam" id="PF00294"/>
    </source>
</evidence>
<dbReference type="EMBL" id="LT598453">
    <property type="protein sequence ID" value="SCV03315.1"/>
    <property type="molecule type" value="Genomic_DNA"/>
</dbReference>
<evidence type="ECO:0000256" key="2">
    <source>
        <dbReference type="ARBA" id="ARBA00012035"/>
    </source>
</evidence>
<dbReference type="InterPro" id="IPR002139">
    <property type="entry name" value="Ribo/fructo_kinase"/>
</dbReference>
<dbReference type="GO" id="GO:0005634">
    <property type="term" value="C:nucleus"/>
    <property type="evidence" value="ECO:0007669"/>
    <property type="project" value="UniProtKB-SubCell"/>
</dbReference>
<feature type="binding site" evidence="12">
    <location>
        <begin position="252"/>
        <end position="257"/>
    </location>
    <ligand>
        <name>ATP</name>
        <dbReference type="ChEBI" id="CHEBI:30616"/>
    </ligand>
</feature>
<keyword evidence="7 12" id="KW-0418">Kinase</keyword>
<evidence type="ECO:0000313" key="14">
    <source>
        <dbReference type="EMBL" id="SCV03315.1"/>
    </source>
</evidence>
<dbReference type="PROSITE" id="PS00584">
    <property type="entry name" value="PFKB_KINASES_2"/>
    <property type="match status" value="1"/>
</dbReference>
<keyword evidence="6 12" id="KW-0547">Nucleotide-binding</keyword>
<feature type="binding site" evidence="12">
    <location>
        <position position="320"/>
    </location>
    <ligand>
        <name>K(+)</name>
        <dbReference type="ChEBI" id="CHEBI:29103"/>
    </ligand>
</feature>
<keyword evidence="10 12" id="KW-0630">Potassium</keyword>
<feature type="binding site" evidence="12">
    <location>
        <position position="283"/>
    </location>
    <ligand>
        <name>K(+)</name>
        <dbReference type="ChEBI" id="CHEBI:29103"/>
    </ligand>
</feature>
<evidence type="ECO:0000256" key="9">
    <source>
        <dbReference type="ARBA" id="ARBA00022842"/>
    </source>
</evidence>
<dbReference type="InterPro" id="IPR029056">
    <property type="entry name" value="Ribokinase-like"/>
</dbReference>
<dbReference type="InterPro" id="IPR002173">
    <property type="entry name" value="Carboh/pur_kinase_PfkB_CS"/>
</dbReference>
<sequence>MTSVLVCGSLNYDLVTFTKRVPDAGETISARNFETHGGGKGLNQCVAISRLLPENTATEVKMLGHVGGDSFGVELKKILEDSGVDTSMVKTLDGINTGVATILVEQESGQNRILISEGANGFTKFSEPELDELFPRSSESESTGGDFVVFQNEIPGTIPIMQWIKENRPGLRIAYNPSPFREISKTDWALVDVLIVNEIEALQVLQSALNQRQLAAYEKKINEDVVEAYKQIAGQLKTIINNNKSLGAVIITLGAKGSVFTSKASSEIYYAGAYKVSKVIDTTGAGDTFLGGVISQLCTNHTLENAVQFATKASSLSIQKSGAAESIPSYSEVQGLI</sequence>
<evidence type="ECO:0000256" key="6">
    <source>
        <dbReference type="ARBA" id="ARBA00022741"/>
    </source>
</evidence>
<feature type="binding site" evidence="12">
    <location>
        <position position="322"/>
    </location>
    <ligand>
        <name>K(+)</name>
        <dbReference type="ChEBI" id="CHEBI:29103"/>
    </ligand>
</feature>
<feature type="binding site" evidence="12">
    <location>
        <position position="153"/>
    </location>
    <ligand>
        <name>substrate</name>
    </ligand>
</feature>
<keyword evidence="5 12" id="KW-0479">Metal-binding</keyword>
<feature type="binding site" evidence="12">
    <location>
        <position position="281"/>
    </location>
    <ligand>
        <name>K(+)</name>
        <dbReference type="ChEBI" id="CHEBI:29103"/>
    </ligand>
</feature>
<dbReference type="PANTHER" id="PTHR10584">
    <property type="entry name" value="SUGAR KINASE"/>
    <property type="match status" value="1"/>
</dbReference>
<keyword evidence="4 12" id="KW-0808">Transferase</keyword>
<dbReference type="AlphaFoldDB" id="A0A1G4KFN8"/>
<dbReference type="GO" id="GO:0005524">
    <property type="term" value="F:ATP binding"/>
    <property type="evidence" value="ECO:0007669"/>
    <property type="project" value="UniProtKB-UniRule"/>
</dbReference>
<dbReference type="GO" id="GO:0004747">
    <property type="term" value="F:ribokinase activity"/>
    <property type="evidence" value="ECO:0007669"/>
    <property type="project" value="UniProtKB-UniRule"/>
</dbReference>
<keyword evidence="11 12" id="KW-0119">Carbohydrate metabolism</keyword>
<dbReference type="UniPathway" id="UPA00916">
    <property type="reaction ID" value="UER00889"/>
</dbReference>
<feature type="binding site" evidence="12">
    <location>
        <position position="317"/>
    </location>
    <ligand>
        <name>K(+)</name>
        <dbReference type="ChEBI" id="CHEBI:29103"/>
    </ligand>
</feature>
<dbReference type="EC" id="2.7.1.15" evidence="2 12"/>
<evidence type="ECO:0000256" key="7">
    <source>
        <dbReference type="ARBA" id="ARBA00022777"/>
    </source>
</evidence>
<dbReference type="GO" id="GO:0005737">
    <property type="term" value="C:cytoplasm"/>
    <property type="evidence" value="ECO:0007669"/>
    <property type="project" value="UniProtKB-SubCell"/>
</dbReference>
<comment type="activity regulation">
    <text evidence="12">Activated by a monovalent cation that binds near, but not in, the active site. The most likely occupant of the site in vivo is potassium. Ion binding induces a conformational change that may alter substrate affinity.</text>
</comment>
<dbReference type="InterPro" id="IPR011611">
    <property type="entry name" value="PfkB_dom"/>
</dbReference>
<comment type="catalytic activity">
    <reaction evidence="12">
        <text>D-ribose + ATP = D-ribose 5-phosphate + ADP + H(+)</text>
        <dbReference type="Rhea" id="RHEA:13697"/>
        <dbReference type="ChEBI" id="CHEBI:15378"/>
        <dbReference type="ChEBI" id="CHEBI:30616"/>
        <dbReference type="ChEBI" id="CHEBI:47013"/>
        <dbReference type="ChEBI" id="CHEBI:78346"/>
        <dbReference type="ChEBI" id="CHEBI:456216"/>
        <dbReference type="EC" id="2.7.1.15"/>
    </reaction>
</comment>
<dbReference type="GO" id="GO:0019303">
    <property type="term" value="P:D-ribose catabolic process"/>
    <property type="evidence" value="ECO:0007669"/>
    <property type="project" value="UniProtKB-UniRule"/>
</dbReference>
<evidence type="ECO:0000256" key="10">
    <source>
        <dbReference type="ARBA" id="ARBA00022958"/>
    </source>
</evidence>
<comment type="caution">
    <text evidence="12">Lacks conserved residue(s) required for the propagation of feature annotation.</text>
</comment>
<keyword evidence="12" id="KW-0963">Cytoplasm</keyword>
<dbReference type="PANTHER" id="PTHR10584:SF166">
    <property type="entry name" value="RIBOKINASE"/>
    <property type="match status" value="1"/>
</dbReference>
<dbReference type="HAMAP" id="MF_01987">
    <property type="entry name" value="Ribokinase"/>
    <property type="match status" value="1"/>
</dbReference>
<comment type="subunit">
    <text evidence="12">Homodimer.</text>
</comment>
<feature type="binding site" evidence="12">
    <location>
        <position position="287"/>
    </location>
    <ligand>
        <name>substrate</name>
    </ligand>
</feature>
<keyword evidence="12" id="KW-0539">Nucleus</keyword>
<comment type="subcellular location">
    <subcellularLocation>
        <location evidence="12">Cytoplasm</location>
    </subcellularLocation>
    <subcellularLocation>
        <location evidence="12">Nucleus</location>
    </subcellularLocation>
</comment>
<dbReference type="Pfam" id="PF00294">
    <property type="entry name" value="PfkB"/>
    <property type="match status" value="1"/>
</dbReference>
<dbReference type="Proteomes" id="UP000189911">
    <property type="component" value="Chromosome G"/>
</dbReference>
<evidence type="ECO:0000256" key="4">
    <source>
        <dbReference type="ARBA" id="ARBA00022679"/>
    </source>
</evidence>
<feature type="binding site" evidence="12">
    <location>
        <begin position="39"/>
        <end position="43"/>
    </location>
    <ligand>
        <name>substrate</name>
    </ligand>
</feature>
<keyword evidence="15" id="KW-1185">Reference proteome</keyword>
<comment type="cofactor">
    <cofactor evidence="12">
        <name>Mg(2+)</name>
        <dbReference type="ChEBI" id="CHEBI:18420"/>
    </cofactor>
    <text evidence="12">Requires a divalent cation, most likely magnesium in vivo, as an electrophilic catalyst to aid phosphoryl group transfer. It is the chelate of the metal and the nucleotide that is the actual substrate.</text>
</comment>
<feature type="binding site" evidence="12">
    <location>
        <begin position="11"/>
        <end position="13"/>
    </location>
    <ligand>
        <name>substrate</name>
    </ligand>
</feature>
<name>A0A1G4KFN8_9SACH</name>
<feature type="active site" description="Proton acceptor" evidence="12">
    <location>
        <position position="287"/>
    </location>
</feature>
<feature type="binding site" evidence="12">
    <location>
        <position position="197"/>
    </location>
    <ligand>
        <name>ATP</name>
        <dbReference type="ChEBI" id="CHEBI:30616"/>
    </ligand>
</feature>
<evidence type="ECO:0000256" key="1">
    <source>
        <dbReference type="ARBA" id="ARBA00005380"/>
    </source>
</evidence>
<comment type="function">
    <text evidence="12">Catalyzes the phosphorylation of ribose at O-5 in a reaction requiring ATP and magnesium. The resulting D-ribose-5-phosphate can then be used either for sythesis of nucleotides, histidine, and tryptophan, or as a component of the pentose phosphate pathway.</text>
</comment>
<reference evidence="15" key="1">
    <citation type="submission" date="2016-03" db="EMBL/GenBank/DDBJ databases">
        <authorList>
            <person name="Devillers Hugo."/>
        </authorList>
    </citation>
    <scope>NUCLEOTIDE SEQUENCE [LARGE SCALE GENOMIC DNA]</scope>
</reference>
<dbReference type="CDD" id="cd01174">
    <property type="entry name" value="ribokinase"/>
    <property type="match status" value="1"/>
</dbReference>
<evidence type="ECO:0000256" key="5">
    <source>
        <dbReference type="ARBA" id="ARBA00022723"/>
    </source>
</evidence>
<evidence type="ECO:0000256" key="3">
    <source>
        <dbReference type="ARBA" id="ARBA00016943"/>
    </source>
</evidence>
<organism evidence="14 15">
    <name type="scientific">Lachancea nothofagi CBS 11611</name>
    <dbReference type="NCBI Taxonomy" id="1266666"/>
    <lineage>
        <taxon>Eukaryota</taxon>
        <taxon>Fungi</taxon>
        <taxon>Dikarya</taxon>
        <taxon>Ascomycota</taxon>
        <taxon>Saccharomycotina</taxon>
        <taxon>Saccharomycetes</taxon>
        <taxon>Saccharomycetales</taxon>
        <taxon>Saccharomycetaceae</taxon>
        <taxon>Lachancea</taxon>
    </lineage>
</organism>
<dbReference type="PRINTS" id="PR00990">
    <property type="entry name" value="RIBOKINASE"/>
</dbReference>
<keyword evidence="9 12" id="KW-0460">Magnesium</keyword>
<comment type="similarity">
    <text evidence="1">Belongs to the carbohydrate kinase pfkB family.</text>
</comment>
<feature type="binding site" evidence="12">
    <location>
        <begin position="286"/>
        <end position="287"/>
    </location>
    <ligand>
        <name>ATP</name>
        <dbReference type="ChEBI" id="CHEBI:30616"/>
    </ligand>
</feature>
<dbReference type="GO" id="GO:0046872">
    <property type="term" value="F:metal ion binding"/>
    <property type="evidence" value="ECO:0007669"/>
    <property type="project" value="UniProtKB-KW"/>
</dbReference>
<proteinExistence type="inferred from homology"/>
<keyword evidence="8 12" id="KW-0067">ATP-binding</keyword>
<gene>
    <name evidence="12" type="primary">RBK1</name>
    <name evidence="14" type="ORF">LANO_0G03400G</name>
</gene>
<feature type="binding site" evidence="12">
    <location>
        <position position="326"/>
    </location>
    <ligand>
        <name>K(+)</name>
        <dbReference type="ChEBI" id="CHEBI:29103"/>
    </ligand>
</feature>
<comment type="pathway">
    <text evidence="12">Carbohydrate metabolism; D-ribose degradation; D-ribose 5-phosphate from beta-D-ribopyranose: step 2/2.</text>
</comment>
<evidence type="ECO:0000256" key="8">
    <source>
        <dbReference type="ARBA" id="ARBA00022840"/>
    </source>
</evidence>
<accession>A0A1G4KFN8</accession>
<protein>
    <recommendedName>
        <fullName evidence="3 12">Ribokinase</fullName>
        <shortName evidence="12">RK</shortName>
        <ecNumber evidence="2 12">2.7.1.15</ecNumber>
    </recommendedName>
</protein>
<evidence type="ECO:0000313" key="15">
    <source>
        <dbReference type="Proteomes" id="UP000189911"/>
    </source>
</evidence>